<dbReference type="Pfam" id="PF13581">
    <property type="entry name" value="HATPase_c_2"/>
    <property type="match status" value="1"/>
</dbReference>
<organism evidence="3 4">
    <name type="scientific">Rhodococcus daqingensis</name>
    <dbReference type="NCBI Taxonomy" id="2479363"/>
    <lineage>
        <taxon>Bacteria</taxon>
        <taxon>Bacillati</taxon>
        <taxon>Actinomycetota</taxon>
        <taxon>Actinomycetes</taxon>
        <taxon>Mycobacteriales</taxon>
        <taxon>Nocardiaceae</taxon>
        <taxon>Rhodococcus</taxon>
    </lineage>
</organism>
<keyword evidence="3" id="KW-0547">Nucleotide-binding</keyword>
<protein>
    <submittedName>
        <fullName evidence="3">ATP-binding protein</fullName>
    </submittedName>
</protein>
<dbReference type="PANTHER" id="PTHR35526:SF3">
    <property type="entry name" value="ANTI-SIGMA-F FACTOR RSBW"/>
    <property type="match status" value="1"/>
</dbReference>
<dbReference type="InterPro" id="IPR003594">
    <property type="entry name" value="HATPase_dom"/>
</dbReference>
<dbReference type="RefSeq" id="WP_378407335.1">
    <property type="nucleotide sequence ID" value="NZ_JBHTCS010000022.1"/>
</dbReference>
<keyword evidence="3" id="KW-0067">ATP-binding</keyword>
<dbReference type="CDD" id="cd16936">
    <property type="entry name" value="HATPase_RsbW-like"/>
    <property type="match status" value="1"/>
</dbReference>
<keyword evidence="1" id="KW-0418">Kinase</keyword>
<keyword evidence="4" id="KW-1185">Reference proteome</keyword>
<dbReference type="PANTHER" id="PTHR35526">
    <property type="entry name" value="ANTI-SIGMA-F FACTOR RSBW-RELATED"/>
    <property type="match status" value="1"/>
</dbReference>
<comment type="caution">
    <text evidence="3">The sequence shown here is derived from an EMBL/GenBank/DDBJ whole genome shotgun (WGS) entry which is preliminary data.</text>
</comment>
<evidence type="ECO:0000256" key="1">
    <source>
        <dbReference type="ARBA" id="ARBA00022527"/>
    </source>
</evidence>
<keyword evidence="1" id="KW-0723">Serine/threonine-protein kinase</keyword>
<dbReference type="EMBL" id="JBHTCS010000022">
    <property type="protein sequence ID" value="MFC7449903.1"/>
    <property type="molecule type" value="Genomic_DNA"/>
</dbReference>
<proteinExistence type="predicted"/>
<keyword evidence="1" id="KW-0808">Transferase</keyword>
<dbReference type="Proteomes" id="UP001596484">
    <property type="component" value="Unassembled WGS sequence"/>
</dbReference>
<name>A0ABW2S2Y8_9NOCA</name>
<evidence type="ECO:0000313" key="4">
    <source>
        <dbReference type="Proteomes" id="UP001596484"/>
    </source>
</evidence>
<reference evidence="4" key="1">
    <citation type="journal article" date="2019" name="Int. J. Syst. Evol. Microbiol.">
        <title>The Global Catalogue of Microorganisms (GCM) 10K type strain sequencing project: providing services to taxonomists for standard genome sequencing and annotation.</title>
        <authorList>
            <consortium name="The Broad Institute Genomics Platform"/>
            <consortium name="The Broad Institute Genome Sequencing Center for Infectious Disease"/>
            <person name="Wu L."/>
            <person name="Ma J."/>
        </authorList>
    </citation>
    <scope>NUCLEOTIDE SEQUENCE [LARGE SCALE GENOMIC DNA]</scope>
    <source>
        <strain evidence="4">ICMP 19430</strain>
    </source>
</reference>
<dbReference type="InterPro" id="IPR036890">
    <property type="entry name" value="HATPase_C_sf"/>
</dbReference>
<evidence type="ECO:0000259" key="2">
    <source>
        <dbReference type="Pfam" id="PF13581"/>
    </source>
</evidence>
<dbReference type="Gene3D" id="3.30.565.10">
    <property type="entry name" value="Histidine kinase-like ATPase, C-terminal domain"/>
    <property type="match status" value="1"/>
</dbReference>
<accession>A0ABW2S2Y8</accession>
<evidence type="ECO:0000313" key="3">
    <source>
        <dbReference type="EMBL" id="MFC7449903.1"/>
    </source>
</evidence>
<gene>
    <name evidence="3" type="ORF">ACFQS9_18560</name>
</gene>
<dbReference type="GO" id="GO:0005524">
    <property type="term" value="F:ATP binding"/>
    <property type="evidence" value="ECO:0007669"/>
    <property type="project" value="UniProtKB-KW"/>
</dbReference>
<feature type="domain" description="Histidine kinase/HSP90-like ATPase" evidence="2">
    <location>
        <begin position="22"/>
        <end position="124"/>
    </location>
</feature>
<dbReference type="InterPro" id="IPR050267">
    <property type="entry name" value="Anti-sigma-factor_SerPK"/>
</dbReference>
<sequence>MSQAYADEPIPGRSGSLVELRVPAQAEQLFIVRSVASAMATHNDFDLDTIADLRLAVDEAATRLIRAAAPEASLSCRYHVRGRRIEFSGSVRIGPDDAVGVSEHGFGWHVLRTLTDEVAAHRTPDPDSDTHSILSIEFTLKSGGSEG</sequence>